<evidence type="ECO:0000313" key="2">
    <source>
        <dbReference type="EMBL" id="BBX94088.1"/>
    </source>
</evidence>
<feature type="region of interest" description="Disordered" evidence="1">
    <location>
        <begin position="378"/>
        <end position="416"/>
    </location>
</feature>
<evidence type="ECO:0008006" key="6">
    <source>
        <dbReference type="Google" id="ProtNLM"/>
    </source>
</evidence>
<feature type="region of interest" description="Disordered" evidence="1">
    <location>
        <begin position="330"/>
        <end position="351"/>
    </location>
</feature>
<dbReference type="AlphaFoldDB" id="A0AAX2ZSM6"/>
<protein>
    <recommendedName>
        <fullName evidence="6">PE-PGRS family protein</fullName>
    </recommendedName>
</protein>
<dbReference type="Proteomes" id="UP001162885">
    <property type="component" value="Chromosome"/>
</dbReference>
<proteinExistence type="predicted"/>
<feature type="compositionally biased region" description="Low complexity" evidence="1">
    <location>
        <begin position="341"/>
        <end position="351"/>
    </location>
</feature>
<name>A0AAX2ZSM6_9MYCO</name>
<reference evidence="3 5" key="3">
    <citation type="journal article" date="2022" name="BMC Genomics">
        <title>Comparative genome analysis of mycobacteria focusing on tRNA and non-coding RNA.</title>
        <authorList>
            <person name="Behra P.R.K."/>
            <person name="Pettersson B.M.F."/>
            <person name="Ramesh M."/>
            <person name="Das S."/>
            <person name="Dasgupta S."/>
            <person name="Kirsebom L.A."/>
        </authorList>
    </citation>
    <scope>NUCLEOTIDE SEQUENCE [LARGE SCALE GENOMIC DNA]</scope>
    <source>
        <strain evidence="3 5">DSM 44677</strain>
    </source>
</reference>
<evidence type="ECO:0000313" key="5">
    <source>
        <dbReference type="Proteomes" id="UP001162885"/>
    </source>
</evidence>
<dbReference type="EMBL" id="CP060016">
    <property type="protein sequence ID" value="UNB98309.1"/>
    <property type="molecule type" value="Genomic_DNA"/>
</dbReference>
<sequence>MHVAARSYLTTGAALVGAGAIAVSPLAPVSPAVPEMFTPTTQSTAVDLTAAANPIVAWSTVLTEAFGNTARIADALVSDPAPILRQVITNDIGYATLVGTALAGAVSGLATGLTTALPAALQTVVDDINAGDYQQAGLDAMNVIYSVVPAAFALLGLASIAPTITQNLADATQAAVGGVVGGFVPLLGTIQGTLAAVGVTAQSVADSLESGDIADAVLHLVNTPATLTGAVLNGYTYEFYGSPTTSWGLLSYDPAAFKAGSIPAFLVNLPRAVRDAIKPASTLAAASGDAVTLDVAADPAAEKAVAPTELAEAEQAPVAEETPAPAARQLVRGGPVGTPGEGAATGTPPGAQQAQAAVKKVATSVSDTVDSAVSKLKKGFKNGFTKPAKAGKHAKTVKAEKSDNASNSAGGGDSAS</sequence>
<organism evidence="3 5">
    <name type="scientific">Mycolicibacterium boenickei</name>
    <dbReference type="NCBI Taxonomy" id="146017"/>
    <lineage>
        <taxon>Bacteria</taxon>
        <taxon>Bacillati</taxon>
        <taxon>Actinomycetota</taxon>
        <taxon>Actinomycetes</taxon>
        <taxon>Mycobacteriales</taxon>
        <taxon>Mycobacteriaceae</taxon>
        <taxon>Mycolicibacterium</taxon>
    </lineage>
</organism>
<dbReference type="RefSeq" id="WP_133118293.1">
    <property type="nucleotide sequence ID" value="NZ_AP022579.1"/>
</dbReference>
<dbReference type="EMBL" id="AP022579">
    <property type="protein sequence ID" value="BBX94088.1"/>
    <property type="molecule type" value="Genomic_DNA"/>
</dbReference>
<dbReference type="Proteomes" id="UP000466683">
    <property type="component" value="Chromosome"/>
</dbReference>
<evidence type="ECO:0000256" key="1">
    <source>
        <dbReference type="SAM" id="MobiDB-lite"/>
    </source>
</evidence>
<gene>
    <name evidence="3" type="ORF">H5U98_22525</name>
    <name evidence="2" type="ORF">MBOE_57370</name>
</gene>
<reference evidence="2" key="2">
    <citation type="submission" date="2020-02" db="EMBL/GenBank/DDBJ databases">
        <authorList>
            <person name="Matsumoto Y."/>
            <person name="Kinjo T."/>
            <person name="Motooka D."/>
            <person name="Nabeya D."/>
            <person name="Jung N."/>
            <person name="Uechi K."/>
            <person name="Horii T."/>
            <person name="Iida T."/>
            <person name="Fujita J."/>
            <person name="Nakamura S."/>
        </authorList>
    </citation>
    <scope>NUCLEOTIDE SEQUENCE</scope>
    <source>
        <strain evidence="2">JCM 15653</strain>
    </source>
</reference>
<evidence type="ECO:0000313" key="4">
    <source>
        <dbReference type="Proteomes" id="UP000466683"/>
    </source>
</evidence>
<reference evidence="2 4" key="1">
    <citation type="journal article" date="2019" name="Emerg. Microbes Infect.">
        <title>Comprehensive subspecies identification of 175 nontuberculous mycobacteria species based on 7547 genomic profiles.</title>
        <authorList>
            <person name="Matsumoto Y."/>
            <person name="Kinjo T."/>
            <person name="Motooka D."/>
            <person name="Nabeya D."/>
            <person name="Jung N."/>
            <person name="Uechi K."/>
            <person name="Horii T."/>
            <person name="Iida T."/>
            <person name="Fujita J."/>
            <person name="Nakamura S."/>
        </authorList>
    </citation>
    <scope>NUCLEOTIDE SEQUENCE [LARGE SCALE GENOMIC DNA]</scope>
    <source>
        <strain evidence="2 4">JCM 15653</strain>
    </source>
</reference>
<accession>A0AAX2ZSM6</accession>
<evidence type="ECO:0000313" key="3">
    <source>
        <dbReference type="EMBL" id="UNB98309.1"/>
    </source>
</evidence>
<keyword evidence="4" id="KW-1185">Reference proteome</keyword>